<comment type="caution">
    <text evidence="7">The sequence shown here is derived from an EMBL/GenBank/DDBJ whole genome shotgun (WGS) entry which is preliminary data.</text>
</comment>
<dbReference type="Proteomes" id="UP000297318">
    <property type="component" value="Unassembled WGS sequence"/>
</dbReference>
<dbReference type="Gene3D" id="2.60.200.20">
    <property type="match status" value="1"/>
</dbReference>
<dbReference type="SUPFAM" id="SSF52540">
    <property type="entry name" value="P-loop containing nucleoside triphosphate hydrolases"/>
    <property type="match status" value="2"/>
</dbReference>
<protein>
    <submittedName>
        <fullName evidence="7">Putative cell division-related protein</fullName>
    </submittedName>
</protein>
<dbReference type="Pfam" id="PF01580">
    <property type="entry name" value="FtsK_SpoIIIE"/>
    <property type="match status" value="2"/>
</dbReference>
<dbReference type="SUPFAM" id="SSF49879">
    <property type="entry name" value="SMAD/FHA domain"/>
    <property type="match status" value="1"/>
</dbReference>
<dbReference type="InterPro" id="IPR008984">
    <property type="entry name" value="SMAD_FHA_dom_sf"/>
</dbReference>
<feature type="domain" description="FtsK" evidence="6">
    <location>
        <begin position="962"/>
        <end position="1152"/>
    </location>
</feature>
<sequence>MVPTAESALEPVDVVIDSAPHGCVADLAASLGEHLVGAGSRVLLAPVSDGRPWPAQQRLLDSPLRDGGLLHVASVPSDWLTRPARQRRPRAVLRVLSGPEAGREVELHGDVVTLGRGSDAQVRLADPLVSRTHARLLLGATPSVVDLGSAHGTRVGDREVTGAQPFAWGEPIVLGATEVVLRPSGEVTTPEREQGVLRPPRFGTAVVATELDLPAPPASPRKTPFPWPMMLMPVLIGGGMLAMSRSPMSLIFMIGFPLMMAMTNIVQRRQARKEFEAERDLWRGDVREVLTTLDTSAATQRENAFDDEPDLDAVVVRARTRHHSLWTRQQDDDDFLTVRSGLGERPALVTAKRPGGGDRALRAEVSRALAERTTLPDLPVPLDLTAGLSAVTGPVDDVDAWVRAAIVRLAVTHSPTDLAVTAVLGPGRSSLETWLRWLPHVSSAGPAPVAIGAAQGQALLESLTVTGGGTGHTLCLVDEGAGLTRRHVEAVAQQAAERQLHLLWLGERSEEVPAATARLVDLRTGELAHARRGGVEEITTPETLDLAVAWSTARSLAGYRDEAAVGAAEALLPPVVRLPDLTGCGSDDVEQVLERWATSRGLRAQLGAGTDGAVTIDLREDGPHGLVAGTTGAGKSELLQSLISSLAVNNPPSRITFLLVDYKGGAAFRECAQLPHTVGYITDLTPALVQRALVSLHAELTTREHLLERYGAKDLPDLERSHPEAAPPSMLICVDEFAALLAEVPDFVDGMVSIAQRGRSLGMHMLLATQRPAGVVTPQIKANTDLRIALRVASPDDSTDVIDAPDAAQLSRRNPGRAWLRRTGHGTRELVQVAWVGARELRREASAPVEVRPFDARGGAALAVADEEDGRLHPRTDLERLVDTVTTAHLRTGATAPRRPWLPQLPEVLPLGVAGPGRLVIGADAAQAALVDGAGALESLSVEPGAGQAVLGMIDRPSAQTQEPWVVDFARAGHLLVLGSSGAGKTELLRTLAVGVTAGGDPAAPLVYGLDCGGGGLAVLAGLPSVGTVVVEAQRERMQRLVRMLHRTVSDRNAAMASRGVADLAALAATGVDVPRVHVLIDNLPALLESFEGGGSMRRQHSDMLVTILQEGRRAGVHVTATAPQRTGVPAPVAAAFGQRLVMRMTIPDDYMMLGVPGGVLDADSPAGRALLGKHEVQVATIGGAGTPLQGERLAAVAAQVAERYPEGATSVPGMPDRLPQTALPVPVRDEVTVGVEEDMVAPVTLALLEGPVLVTGRSRSGRTTHLIGLSQLARRAQRPVAEVVLVGPRAAATAQAWPGEDLLVLSSPEEVTDWLAGPGAVGPVGPASSRGEDAWRLVLVDDVHEWERAWEASGPERRAVEALAAWAGGAAARRTALVVATDADDARTRQHIPGLVSTVRRSRRGVLLSPEMGDGTLLGAQVPMSSHETLAGPGRGLLVAAGTFLVIQATAATIVVEQSAAAQGGSPR</sequence>
<dbReference type="PANTHER" id="PTHR22683:SF1">
    <property type="entry name" value="TYPE VII SECRETION SYSTEM PROTEIN ESSC"/>
    <property type="match status" value="1"/>
</dbReference>
<keyword evidence="7" id="KW-0131">Cell cycle</keyword>
<dbReference type="PROSITE" id="PS50006">
    <property type="entry name" value="FHA_DOMAIN"/>
    <property type="match status" value="1"/>
</dbReference>
<evidence type="ECO:0000256" key="1">
    <source>
        <dbReference type="ARBA" id="ARBA00022553"/>
    </source>
</evidence>
<dbReference type="PANTHER" id="PTHR22683">
    <property type="entry name" value="SPORULATION PROTEIN RELATED"/>
    <property type="match status" value="1"/>
</dbReference>
<gene>
    <name evidence="7" type="ORF">SERN_1818</name>
</gene>
<dbReference type="Gene3D" id="3.40.50.300">
    <property type="entry name" value="P-loop containing nucleotide triphosphate hydrolases"/>
    <property type="match status" value="3"/>
</dbReference>
<dbReference type="InterPro" id="IPR032030">
    <property type="entry name" value="YscD_cytoplasmic_dom"/>
</dbReference>
<keyword evidence="2 4" id="KW-0547">Nucleotide-binding</keyword>
<dbReference type="GO" id="GO:0005524">
    <property type="term" value="F:ATP binding"/>
    <property type="evidence" value="ECO:0007669"/>
    <property type="project" value="UniProtKB-UniRule"/>
</dbReference>
<dbReference type="InterPro" id="IPR027417">
    <property type="entry name" value="P-loop_NTPase"/>
</dbReference>
<feature type="domain" description="FHA" evidence="5">
    <location>
        <begin position="112"/>
        <end position="160"/>
    </location>
</feature>
<dbReference type="InterPro" id="IPR003593">
    <property type="entry name" value="AAA+_ATPase"/>
</dbReference>
<dbReference type="CDD" id="cd00060">
    <property type="entry name" value="FHA"/>
    <property type="match status" value="1"/>
</dbReference>
<evidence type="ECO:0000256" key="2">
    <source>
        <dbReference type="ARBA" id="ARBA00022741"/>
    </source>
</evidence>
<evidence type="ECO:0000256" key="3">
    <source>
        <dbReference type="ARBA" id="ARBA00022840"/>
    </source>
</evidence>
<feature type="binding site" evidence="4">
    <location>
        <begin position="979"/>
        <end position="986"/>
    </location>
    <ligand>
        <name>ATP</name>
        <dbReference type="ChEBI" id="CHEBI:30616"/>
    </ligand>
</feature>
<dbReference type="GO" id="GO:0003677">
    <property type="term" value="F:DNA binding"/>
    <property type="evidence" value="ECO:0007669"/>
    <property type="project" value="InterPro"/>
</dbReference>
<keyword evidence="7" id="KW-0132">Cell division</keyword>
<dbReference type="InterPro" id="IPR002543">
    <property type="entry name" value="FtsK_dom"/>
</dbReference>
<feature type="binding site" evidence="4">
    <location>
        <begin position="629"/>
        <end position="636"/>
    </location>
    <ligand>
        <name>ATP</name>
        <dbReference type="ChEBI" id="CHEBI:30616"/>
    </ligand>
</feature>
<evidence type="ECO:0000313" key="8">
    <source>
        <dbReference type="Proteomes" id="UP000297318"/>
    </source>
</evidence>
<dbReference type="InterPro" id="IPR050206">
    <property type="entry name" value="FtsK/SpoIIIE/SftA"/>
</dbReference>
<dbReference type="GO" id="GO:0051301">
    <property type="term" value="P:cell division"/>
    <property type="evidence" value="ECO:0007669"/>
    <property type="project" value="UniProtKB-KW"/>
</dbReference>
<dbReference type="PROSITE" id="PS50901">
    <property type="entry name" value="FTSK"/>
    <property type="match status" value="2"/>
</dbReference>
<evidence type="ECO:0000259" key="5">
    <source>
        <dbReference type="PROSITE" id="PS50006"/>
    </source>
</evidence>
<dbReference type="CDD" id="cd01127">
    <property type="entry name" value="TrwB_TraG_TraD_VirD4"/>
    <property type="match status" value="1"/>
</dbReference>
<feature type="domain" description="FtsK" evidence="6">
    <location>
        <begin position="611"/>
        <end position="799"/>
    </location>
</feature>
<organism evidence="7 8">
    <name type="scientific">Serinibacter arcticus</name>
    <dbReference type="NCBI Taxonomy" id="1655435"/>
    <lineage>
        <taxon>Bacteria</taxon>
        <taxon>Bacillati</taxon>
        <taxon>Actinomycetota</taxon>
        <taxon>Actinomycetes</taxon>
        <taxon>Micrococcales</taxon>
        <taxon>Beutenbergiaceae</taxon>
        <taxon>Serinibacter</taxon>
    </lineage>
</organism>
<dbReference type="InterPro" id="IPR000253">
    <property type="entry name" value="FHA_dom"/>
</dbReference>
<evidence type="ECO:0000259" key="6">
    <source>
        <dbReference type="PROSITE" id="PS50901"/>
    </source>
</evidence>
<keyword evidence="1" id="KW-0597">Phosphoprotein</keyword>
<dbReference type="SMART" id="SM00382">
    <property type="entry name" value="AAA"/>
    <property type="match status" value="3"/>
</dbReference>
<keyword evidence="8" id="KW-1185">Reference proteome</keyword>
<evidence type="ECO:0000313" key="7">
    <source>
        <dbReference type="EMBL" id="TGO04225.1"/>
    </source>
</evidence>
<dbReference type="SMART" id="SM00240">
    <property type="entry name" value="FHA"/>
    <property type="match status" value="1"/>
</dbReference>
<proteinExistence type="predicted"/>
<accession>A0A4Z1DX37</accession>
<reference evidence="7 8" key="1">
    <citation type="submission" date="2018-11" db="EMBL/GenBank/DDBJ databases">
        <title>Complete genome sequencing of the Actinobacteria Serinibacter sp. K3-2.</title>
        <authorList>
            <person name="Rakitin A.L."/>
            <person name="Beletsky A.V."/>
            <person name="Mardanov A.V."/>
            <person name="Ravin N.V."/>
            <person name="Gromova A.S."/>
            <person name="Filippova S.N."/>
            <person name="Gal'Chenko V.F."/>
        </authorList>
    </citation>
    <scope>NUCLEOTIDE SEQUENCE [LARGE SCALE GENOMIC DNA]</scope>
    <source>
        <strain evidence="7 8">K3-2</strain>
    </source>
</reference>
<dbReference type="Pfam" id="PF16697">
    <property type="entry name" value="Yop-YscD_cpl"/>
    <property type="match status" value="1"/>
</dbReference>
<evidence type="ECO:0000256" key="4">
    <source>
        <dbReference type="PROSITE-ProRule" id="PRU00289"/>
    </source>
</evidence>
<name>A0A4Z1DX37_9MICO</name>
<keyword evidence="3 4" id="KW-0067">ATP-binding</keyword>
<dbReference type="EMBL" id="RHPJ01000003">
    <property type="protein sequence ID" value="TGO04225.1"/>
    <property type="molecule type" value="Genomic_DNA"/>
</dbReference>